<dbReference type="PROSITE" id="PS50977">
    <property type="entry name" value="HTH_TETR_2"/>
    <property type="match status" value="1"/>
</dbReference>
<evidence type="ECO:0000256" key="4">
    <source>
        <dbReference type="PROSITE-ProRule" id="PRU00335"/>
    </source>
</evidence>
<dbReference type="InterPro" id="IPR001647">
    <property type="entry name" value="HTH_TetR"/>
</dbReference>
<dbReference type="InterPro" id="IPR011075">
    <property type="entry name" value="TetR_C"/>
</dbReference>
<protein>
    <submittedName>
        <fullName evidence="7">TetR/AcrR family transcriptional regulator C-terminal ligand-binding domain-containing protein</fullName>
    </submittedName>
</protein>
<comment type="caution">
    <text evidence="7">The sequence shown here is derived from an EMBL/GenBank/DDBJ whole genome shotgun (WGS) entry which is preliminary data.</text>
</comment>
<keyword evidence="1" id="KW-0805">Transcription regulation</keyword>
<feature type="DNA-binding region" description="H-T-H motif" evidence="4">
    <location>
        <begin position="41"/>
        <end position="60"/>
    </location>
</feature>
<sequence length="215" mass="23054">MNDLAAPTGARRPGGRTARVRADVHAALDELLQEDSAADITIAKVATRSGVHIGTLYRRWGTLDGILLDVLSERLADRSPMPDTGTLRGDLQRYAEQVSADLSGPDGLLFLRALITVRMNDEESPAPAIAQRFEDLQSVLDRAAQRGEPVLDAQAVFELLVAPLIAGLLFGAEDPDVSASVSRLVDRIETLADSERGAASWAQDGAVPPRPVVER</sequence>
<evidence type="ECO:0000256" key="5">
    <source>
        <dbReference type="SAM" id="MobiDB-lite"/>
    </source>
</evidence>
<keyword evidence="2 4" id="KW-0238">DNA-binding</keyword>
<evidence type="ECO:0000256" key="1">
    <source>
        <dbReference type="ARBA" id="ARBA00023015"/>
    </source>
</evidence>
<gene>
    <name evidence="7" type="ORF">JNB61_12885</name>
</gene>
<evidence type="ECO:0000256" key="3">
    <source>
        <dbReference type="ARBA" id="ARBA00023163"/>
    </source>
</evidence>
<feature type="domain" description="HTH tetR-type" evidence="6">
    <location>
        <begin position="18"/>
        <end position="78"/>
    </location>
</feature>
<keyword evidence="8" id="KW-1185">Reference proteome</keyword>
<dbReference type="Proteomes" id="UP000777440">
    <property type="component" value="Unassembled WGS sequence"/>
</dbReference>
<evidence type="ECO:0000313" key="7">
    <source>
        <dbReference type="EMBL" id="MBW9110670.1"/>
    </source>
</evidence>
<evidence type="ECO:0000256" key="2">
    <source>
        <dbReference type="ARBA" id="ARBA00023125"/>
    </source>
</evidence>
<evidence type="ECO:0000259" key="6">
    <source>
        <dbReference type="PROSITE" id="PS50977"/>
    </source>
</evidence>
<proteinExistence type="predicted"/>
<dbReference type="EMBL" id="JAEUAX010000006">
    <property type="protein sequence ID" value="MBW9110670.1"/>
    <property type="molecule type" value="Genomic_DNA"/>
</dbReference>
<accession>A0ABS7I1N7</accession>
<dbReference type="Gene3D" id="1.10.357.10">
    <property type="entry name" value="Tetracycline Repressor, domain 2"/>
    <property type="match status" value="1"/>
</dbReference>
<dbReference type="Gene3D" id="1.10.10.60">
    <property type="entry name" value="Homeodomain-like"/>
    <property type="match status" value="1"/>
</dbReference>
<organism evidence="7 8">
    <name type="scientific">Microbacterium ureisolvens</name>
    <dbReference type="NCBI Taxonomy" id="2781186"/>
    <lineage>
        <taxon>Bacteria</taxon>
        <taxon>Bacillati</taxon>
        <taxon>Actinomycetota</taxon>
        <taxon>Actinomycetes</taxon>
        <taxon>Micrococcales</taxon>
        <taxon>Microbacteriaceae</taxon>
        <taxon>Microbacterium</taxon>
    </lineage>
</organism>
<dbReference type="Pfam" id="PF16859">
    <property type="entry name" value="TetR_C_11"/>
    <property type="match status" value="1"/>
</dbReference>
<dbReference type="SUPFAM" id="SSF46689">
    <property type="entry name" value="Homeodomain-like"/>
    <property type="match status" value="1"/>
</dbReference>
<dbReference type="SUPFAM" id="SSF48498">
    <property type="entry name" value="Tetracyclin repressor-like, C-terminal domain"/>
    <property type="match status" value="1"/>
</dbReference>
<reference evidence="7 8" key="1">
    <citation type="journal article" date="2021" name="MBio">
        <title>Poor Competitiveness of Bradyrhizobium in Pigeon Pea Root Colonization in Indian Soils.</title>
        <authorList>
            <person name="Chalasani D."/>
            <person name="Basu A."/>
            <person name="Pullabhotla S.V.S.R.N."/>
            <person name="Jorrin B."/>
            <person name="Neal A.L."/>
            <person name="Poole P.S."/>
            <person name="Podile A.R."/>
            <person name="Tkacz A."/>
        </authorList>
    </citation>
    <scope>NUCLEOTIDE SEQUENCE [LARGE SCALE GENOMIC DNA]</scope>
    <source>
        <strain evidence="7 8">HU12</strain>
    </source>
</reference>
<name>A0ABS7I1N7_9MICO</name>
<dbReference type="RefSeq" id="WP_220339873.1">
    <property type="nucleotide sequence ID" value="NZ_JAEUAX010000006.1"/>
</dbReference>
<keyword evidence="3" id="KW-0804">Transcription</keyword>
<dbReference type="InterPro" id="IPR009057">
    <property type="entry name" value="Homeodomain-like_sf"/>
</dbReference>
<dbReference type="InterPro" id="IPR036271">
    <property type="entry name" value="Tet_transcr_reg_TetR-rel_C_sf"/>
</dbReference>
<feature type="region of interest" description="Disordered" evidence="5">
    <location>
        <begin position="195"/>
        <end position="215"/>
    </location>
</feature>
<evidence type="ECO:0000313" key="8">
    <source>
        <dbReference type="Proteomes" id="UP000777440"/>
    </source>
</evidence>